<accession>A0A949JZP5</accession>
<dbReference type="EMBL" id="JAHQCW010000012">
    <property type="protein sequence ID" value="MBU9736662.1"/>
    <property type="molecule type" value="Genomic_DNA"/>
</dbReference>
<name>A0A949JZP5_9FIRM</name>
<evidence type="ECO:0000256" key="6">
    <source>
        <dbReference type="ARBA" id="ARBA00029321"/>
    </source>
</evidence>
<evidence type="ECO:0000256" key="2">
    <source>
        <dbReference type="ARBA" id="ARBA00006542"/>
    </source>
</evidence>
<dbReference type="GO" id="GO:0005737">
    <property type="term" value="C:cytoplasm"/>
    <property type="evidence" value="ECO:0007669"/>
    <property type="project" value="InterPro"/>
</dbReference>
<evidence type="ECO:0000256" key="5">
    <source>
        <dbReference type="ARBA" id="ARBA00023152"/>
    </source>
</evidence>
<dbReference type="CDD" id="cd02218">
    <property type="entry name" value="cupin_PGI"/>
    <property type="match status" value="1"/>
</dbReference>
<dbReference type="AlphaFoldDB" id="A0A949JZP5"/>
<evidence type="ECO:0000256" key="4">
    <source>
        <dbReference type="ARBA" id="ARBA00022432"/>
    </source>
</evidence>
<keyword evidence="9" id="KW-1185">Reference proteome</keyword>
<evidence type="ECO:0000259" key="7">
    <source>
        <dbReference type="Pfam" id="PF06560"/>
    </source>
</evidence>
<gene>
    <name evidence="8" type="ORF">KTH89_08930</name>
</gene>
<evidence type="ECO:0000256" key="3">
    <source>
        <dbReference type="ARBA" id="ARBA00011952"/>
    </source>
</evidence>
<dbReference type="RefSeq" id="WP_238721422.1">
    <property type="nucleotide sequence ID" value="NZ_JAHQCW010000012.1"/>
</dbReference>
<keyword evidence="4" id="KW-0312">Gluconeogenesis</keyword>
<dbReference type="InterPro" id="IPR011051">
    <property type="entry name" value="RmlC_Cupin_sf"/>
</dbReference>
<dbReference type="GO" id="GO:0006096">
    <property type="term" value="P:glycolytic process"/>
    <property type="evidence" value="ECO:0007669"/>
    <property type="project" value="UniProtKB-KW"/>
</dbReference>
<dbReference type="GO" id="GO:0004347">
    <property type="term" value="F:glucose-6-phosphate isomerase activity"/>
    <property type="evidence" value="ECO:0007669"/>
    <property type="project" value="UniProtKB-EC"/>
</dbReference>
<feature type="domain" description="Glucose-6-phosphate isomerase prokaryote" evidence="7">
    <location>
        <begin position="45"/>
        <end position="203"/>
    </location>
</feature>
<dbReference type="Proteomes" id="UP000712157">
    <property type="component" value="Unassembled WGS sequence"/>
</dbReference>
<comment type="caution">
    <text evidence="8">The sequence shown here is derived from an EMBL/GenBank/DDBJ whole genome shotgun (WGS) entry which is preliminary data.</text>
</comment>
<evidence type="ECO:0000256" key="1">
    <source>
        <dbReference type="ARBA" id="ARBA00004926"/>
    </source>
</evidence>
<dbReference type="GO" id="GO:0006094">
    <property type="term" value="P:gluconeogenesis"/>
    <property type="evidence" value="ECO:0007669"/>
    <property type="project" value="UniProtKB-KW"/>
</dbReference>
<evidence type="ECO:0000313" key="8">
    <source>
        <dbReference type="EMBL" id="MBU9736662.1"/>
    </source>
</evidence>
<comment type="similarity">
    <text evidence="2">Belongs to the archaeal-type GPI family.</text>
</comment>
<dbReference type="InterPro" id="IPR010551">
    <property type="entry name" value="G6P_isomerase_prok"/>
</dbReference>
<sequence length="272" mass="30770">MNELKMFGMPIQFCEESQKLVPANDNIHYEDYSRKYSKGMFGLLADATYNIEDNPYYDFYKAIVEDDTKGIFQSTDLRYDSTVIIEGTAGGEFKKTAGHFHMPIPGQSVSYPELYQVIKGTALFVMQKVDDYRKEDGSMQVQDVILTKVEAGESVVIPPDYGHCTINIGAETMVFVNLVSCHSTNYYDSVKRHAGMCCYAFRTPDGGFRIEKNPRYDFACEPRLTTPTDSPVCGLEKNVPVYRSFLQDPKKYAYLNDPAPAVEAMFSLLKTL</sequence>
<evidence type="ECO:0000313" key="9">
    <source>
        <dbReference type="Proteomes" id="UP000712157"/>
    </source>
</evidence>
<dbReference type="SUPFAM" id="SSF51182">
    <property type="entry name" value="RmlC-like cupins"/>
    <property type="match status" value="1"/>
</dbReference>
<reference evidence="8" key="1">
    <citation type="submission" date="2021-06" db="EMBL/GenBank/DDBJ databases">
        <title>Description of novel taxa of the family Lachnospiraceae.</title>
        <authorList>
            <person name="Chaplin A.V."/>
            <person name="Sokolova S.R."/>
            <person name="Pikina A.P."/>
            <person name="Korzhanova M."/>
            <person name="Belova V."/>
            <person name="Korostin D."/>
            <person name="Efimov B.A."/>
        </authorList>
    </citation>
    <scope>NUCLEOTIDE SEQUENCE</scope>
    <source>
        <strain evidence="8">ASD5720</strain>
    </source>
</reference>
<dbReference type="EC" id="5.3.1.9" evidence="3"/>
<comment type="catalytic activity">
    <reaction evidence="6">
        <text>alpha-D-glucose 6-phosphate = beta-D-fructose 6-phosphate</text>
        <dbReference type="Rhea" id="RHEA:11816"/>
        <dbReference type="ChEBI" id="CHEBI:57634"/>
        <dbReference type="ChEBI" id="CHEBI:58225"/>
        <dbReference type="EC" id="5.3.1.9"/>
    </reaction>
</comment>
<comment type="pathway">
    <text evidence="1">Carbohydrate degradation; glycolysis; D-glyceraldehyde 3-phosphate and glycerone phosphate from D-glucose: step 2/4.</text>
</comment>
<protein>
    <recommendedName>
        <fullName evidence="3">glucose-6-phosphate isomerase</fullName>
        <ecNumber evidence="3">5.3.1.9</ecNumber>
    </recommendedName>
</protein>
<keyword evidence="5" id="KW-0324">Glycolysis</keyword>
<dbReference type="Gene3D" id="2.60.120.10">
    <property type="entry name" value="Jelly Rolls"/>
    <property type="match status" value="1"/>
</dbReference>
<dbReference type="InterPro" id="IPR014710">
    <property type="entry name" value="RmlC-like_jellyroll"/>
</dbReference>
<proteinExistence type="inferred from homology"/>
<dbReference type="Pfam" id="PF06560">
    <property type="entry name" value="GPI"/>
    <property type="match status" value="1"/>
</dbReference>
<organism evidence="8 9">
    <name type="scientific">Diplocloster agilis</name>
    <dbReference type="NCBI Taxonomy" id="2850323"/>
    <lineage>
        <taxon>Bacteria</taxon>
        <taxon>Bacillati</taxon>
        <taxon>Bacillota</taxon>
        <taxon>Clostridia</taxon>
        <taxon>Lachnospirales</taxon>
        <taxon>Lachnospiraceae</taxon>
        <taxon>Diplocloster</taxon>
    </lineage>
</organism>